<name>A0A0V8QBP5_9FIRM</name>
<dbReference type="Gene3D" id="3.40.640.10">
    <property type="entry name" value="Type I PLP-dependent aspartate aminotransferase-like (Major domain)"/>
    <property type="match status" value="1"/>
</dbReference>
<evidence type="ECO:0000256" key="3">
    <source>
        <dbReference type="ARBA" id="ARBA00022898"/>
    </source>
</evidence>
<evidence type="ECO:0000313" key="8">
    <source>
        <dbReference type="Proteomes" id="UP000054874"/>
    </source>
</evidence>
<protein>
    <recommendedName>
        <fullName evidence="2">cysteine-S-conjugate beta-lyase</fullName>
        <ecNumber evidence="2">4.4.1.13</ecNumber>
    </recommendedName>
</protein>
<dbReference type="PANTHER" id="PTHR43525:SF1">
    <property type="entry name" value="PROTEIN MALY"/>
    <property type="match status" value="1"/>
</dbReference>
<keyword evidence="7" id="KW-0808">Transferase</keyword>
<gene>
    <name evidence="7" type="ORF">ASU35_14230</name>
</gene>
<dbReference type="Proteomes" id="UP000054874">
    <property type="component" value="Unassembled WGS sequence"/>
</dbReference>
<dbReference type="PANTHER" id="PTHR43525">
    <property type="entry name" value="PROTEIN MALY"/>
    <property type="match status" value="1"/>
</dbReference>
<dbReference type="Gene3D" id="3.90.1150.10">
    <property type="entry name" value="Aspartate Aminotransferase, domain 1"/>
    <property type="match status" value="1"/>
</dbReference>
<sequence>MSGKYNFDENINRRGTSCLKYDFGMKRKGREDLLPLWVADMDFKLQDEILEDFHKRIDHGIFGYTDPDEEYYAALDRWFSVHHGYHIEPETVTVGCGVVYGLATGVKAFTEVGDSIIIQQPVYYPFREVIEDNGRRFINNQLHYENGRYTIDFEDFEQKIINNNVKVFILCNPHNPVGRVWTKEELERLGDICLKHNVIIMDDEIHCDFSFPGYKVTSFMTLDKKYQENLVLYTSPSKTFNVAGLQPANIIIKNEKLRAKYRKANAATGYSQGNIMGMLAVKSVYTKGDEWVKELVEYITGNMQYFKEFVKENFPKAHFVEPEGTYLLWVDFSGYGFTDEELDHIMVEEARLWLDSGKIFGPATAQFERFNVACPRATVEQALKQLKAAIDSHQKWD</sequence>
<proteinExistence type="inferred from homology"/>
<dbReference type="SUPFAM" id="SSF53383">
    <property type="entry name" value="PLP-dependent transferases"/>
    <property type="match status" value="1"/>
</dbReference>
<dbReference type="EMBL" id="LNAM01000187">
    <property type="protein sequence ID" value="KSV58024.1"/>
    <property type="molecule type" value="Genomic_DNA"/>
</dbReference>
<comment type="caution">
    <text evidence="7">The sequence shown here is derived from an EMBL/GenBank/DDBJ whole genome shotgun (WGS) entry which is preliminary data.</text>
</comment>
<dbReference type="Pfam" id="PF00155">
    <property type="entry name" value="Aminotran_1_2"/>
    <property type="match status" value="1"/>
</dbReference>
<dbReference type="RefSeq" id="WP_058353726.1">
    <property type="nucleotide sequence ID" value="NZ_CABMMD010000187.1"/>
</dbReference>
<dbReference type="AlphaFoldDB" id="A0A0V8QBP5"/>
<dbReference type="OrthoDB" id="9802872at2"/>
<reference evidence="7 8" key="1">
    <citation type="submission" date="2015-11" db="EMBL/GenBank/DDBJ databases">
        <title>Butyribacter intestini gen. nov., sp. nov., a butyric acid-producing bacterium of the family Lachnospiraceae isolated from the human faeces.</title>
        <authorList>
            <person name="Zou Y."/>
            <person name="Xue W."/>
            <person name="Luo G."/>
            <person name="Lv M."/>
        </authorList>
    </citation>
    <scope>NUCLEOTIDE SEQUENCE [LARGE SCALE GENOMIC DNA]</scope>
    <source>
        <strain evidence="7 8">ACET-33324</strain>
    </source>
</reference>
<organism evidence="7 8">
    <name type="scientific">Acetivibrio ethanolgignens</name>
    <dbReference type="NCBI Taxonomy" id="290052"/>
    <lineage>
        <taxon>Bacteria</taxon>
        <taxon>Bacillati</taxon>
        <taxon>Bacillota</taxon>
        <taxon>Clostridia</taxon>
        <taxon>Eubacteriales</taxon>
        <taxon>Oscillospiraceae</taxon>
        <taxon>Acetivibrio</taxon>
    </lineage>
</organism>
<keyword evidence="8" id="KW-1185">Reference proteome</keyword>
<dbReference type="EC" id="4.4.1.13" evidence="2"/>
<feature type="domain" description="Aminotransferase class I/classII large" evidence="6">
    <location>
        <begin position="42"/>
        <end position="385"/>
    </location>
</feature>
<dbReference type="GO" id="GO:0047804">
    <property type="term" value="F:cysteine-S-conjugate beta-lyase activity"/>
    <property type="evidence" value="ECO:0007669"/>
    <property type="project" value="UniProtKB-EC"/>
</dbReference>
<dbReference type="NCBIfam" id="TIGR04350">
    <property type="entry name" value="C_S_lyase_PatB"/>
    <property type="match status" value="1"/>
</dbReference>
<dbReference type="InterPro" id="IPR051798">
    <property type="entry name" value="Class-II_PLP-Dep_Aminotrans"/>
</dbReference>
<dbReference type="InterPro" id="IPR015424">
    <property type="entry name" value="PyrdxlP-dep_Trfase"/>
</dbReference>
<dbReference type="STRING" id="290052.ASU35_14230"/>
<evidence type="ECO:0000256" key="4">
    <source>
        <dbReference type="ARBA" id="ARBA00023239"/>
    </source>
</evidence>
<dbReference type="CDD" id="cd00609">
    <property type="entry name" value="AAT_like"/>
    <property type="match status" value="1"/>
</dbReference>
<dbReference type="InterPro" id="IPR015421">
    <property type="entry name" value="PyrdxlP-dep_Trfase_major"/>
</dbReference>
<evidence type="ECO:0000259" key="6">
    <source>
        <dbReference type="Pfam" id="PF00155"/>
    </source>
</evidence>
<accession>A0A0V8QBP5</accession>
<dbReference type="InterPro" id="IPR015422">
    <property type="entry name" value="PyrdxlP-dep_Trfase_small"/>
</dbReference>
<keyword evidence="4" id="KW-0456">Lyase</keyword>
<comment type="cofactor">
    <cofactor evidence="1">
        <name>pyridoxal 5'-phosphate</name>
        <dbReference type="ChEBI" id="CHEBI:597326"/>
    </cofactor>
</comment>
<evidence type="ECO:0000313" key="7">
    <source>
        <dbReference type="EMBL" id="KSV58024.1"/>
    </source>
</evidence>
<evidence type="ECO:0000256" key="5">
    <source>
        <dbReference type="ARBA" id="ARBA00037974"/>
    </source>
</evidence>
<keyword evidence="3" id="KW-0663">Pyridoxal phosphate</keyword>
<dbReference type="InterPro" id="IPR004839">
    <property type="entry name" value="Aminotransferase_I/II_large"/>
</dbReference>
<dbReference type="InterPro" id="IPR027619">
    <property type="entry name" value="C-S_lyase_PatB-like"/>
</dbReference>
<evidence type="ECO:0000256" key="2">
    <source>
        <dbReference type="ARBA" id="ARBA00012224"/>
    </source>
</evidence>
<dbReference type="GO" id="GO:0030170">
    <property type="term" value="F:pyridoxal phosphate binding"/>
    <property type="evidence" value="ECO:0007669"/>
    <property type="project" value="InterPro"/>
</dbReference>
<evidence type="ECO:0000256" key="1">
    <source>
        <dbReference type="ARBA" id="ARBA00001933"/>
    </source>
</evidence>
<keyword evidence="7" id="KW-0032">Aminotransferase</keyword>
<comment type="similarity">
    <text evidence="5">Belongs to the class-II pyridoxal-phosphate-dependent aminotransferase family. MalY/PatB cystathionine beta-lyase subfamily.</text>
</comment>
<dbReference type="GO" id="GO:0008483">
    <property type="term" value="F:transaminase activity"/>
    <property type="evidence" value="ECO:0007669"/>
    <property type="project" value="UniProtKB-KW"/>
</dbReference>